<name>A0AAQ4DZJ9_AMBAM</name>
<evidence type="ECO:0000313" key="2">
    <source>
        <dbReference type="EMBL" id="KAK8767889.1"/>
    </source>
</evidence>
<gene>
    <name evidence="2" type="ORF">V5799_005329</name>
</gene>
<protein>
    <submittedName>
        <fullName evidence="2">Uncharacterized protein</fullName>
    </submittedName>
</protein>
<dbReference type="EMBL" id="JARKHS020024824">
    <property type="protein sequence ID" value="KAK8767889.1"/>
    <property type="molecule type" value="Genomic_DNA"/>
</dbReference>
<accession>A0AAQ4DZJ9</accession>
<feature type="region of interest" description="Disordered" evidence="1">
    <location>
        <begin position="1"/>
        <end position="23"/>
    </location>
</feature>
<feature type="region of interest" description="Disordered" evidence="1">
    <location>
        <begin position="90"/>
        <end position="118"/>
    </location>
</feature>
<keyword evidence="3" id="KW-1185">Reference proteome</keyword>
<sequence>MRASSGLKPAAKGLISPPRDPAERLCSTRDKALRCSEAFPPEFKSPPRPGDAGAETVLAARQYGGHHFWRGVRPVFERGMAFLRAFPLHQTNGKDMPRNMRRGWSLKKCPTDDWTRRK</sequence>
<proteinExistence type="predicted"/>
<comment type="caution">
    <text evidence="2">The sequence shown here is derived from an EMBL/GenBank/DDBJ whole genome shotgun (WGS) entry which is preliminary data.</text>
</comment>
<feature type="compositionally biased region" description="Basic and acidic residues" evidence="1">
    <location>
        <begin position="109"/>
        <end position="118"/>
    </location>
</feature>
<organism evidence="2 3">
    <name type="scientific">Amblyomma americanum</name>
    <name type="common">Lone star tick</name>
    <dbReference type="NCBI Taxonomy" id="6943"/>
    <lineage>
        <taxon>Eukaryota</taxon>
        <taxon>Metazoa</taxon>
        <taxon>Ecdysozoa</taxon>
        <taxon>Arthropoda</taxon>
        <taxon>Chelicerata</taxon>
        <taxon>Arachnida</taxon>
        <taxon>Acari</taxon>
        <taxon>Parasitiformes</taxon>
        <taxon>Ixodida</taxon>
        <taxon>Ixodoidea</taxon>
        <taxon>Ixodidae</taxon>
        <taxon>Amblyomminae</taxon>
        <taxon>Amblyomma</taxon>
    </lineage>
</organism>
<evidence type="ECO:0000256" key="1">
    <source>
        <dbReference type="SAM" id="MobiDB-lite"/>
    </source>
</evidence>
<reference evidence="2 3" key="1">
    <citation type="journal article" date="2023" name="Arcadia Sci">
        <title>De novo assembly of a long-read Amblyomma americanum tick genome.</title>
        <authorList>
            <person name="Chou S."/>
            <person name="Poskanzer K.E."/>
            <person name="Rollins M."/>
            <person name="Thuy-Boun P.S."/>
        </authorList>
    </citation>
    <scope>NUCLEOTIDE SEQUENCE [LARGE SCALE GENOMIC DNA]</scope>
    <source>
        <strain evidence="2">F_SG_1</strain>
        <tissue evidence="2">Salivary glands</tissue>
    </source>
</reference>
<dbReference type="AlphaFoldDB" id="A0AAQ4DZJ9"/>
<evidence type="ECO:0000313" key="3">
    <source>
        <dbReference type="Proteomes" id="UP001321473"/>
    </source>
</evidence>
<dbReference type="Proteomes" id="UP001321473">
    <property type="component" value="Unassembled WGS sequence"/>
</dbReference>